<evidence type="ECO:0000313" key="5">
    <source>
        <dbReference type="EMBL" id="USI71705.1"/>
    </source>
</evidence>
<evidence type="ECO:0000256" key="1">
    <source>
        <dbReference type="ARBA" id="ARBA00023125"/>
    </source>
</evidence>
<accession>A0ABY4X4B9</accession>
<dbReference type="InterPro" id="IPR000792">
    <property type="entry name" value="Tscrpt_reg_LuxR_C"/>
</dbReference>
<dbReference type="SMART" id="SM00421">
    <property type="entry name" value="HTH_LUXR"/>
    <property type="match status" value="1"/>
</dbReference>
<dbReference type="PROSITE" id="PS00622">
    <property type="entry name" value="HTH_LUXR_1"/>
    <property type="match status" value="1"/>
</dbReference>
<evidence type="ECO:0000313" key="6">
    <source>
        <dbReference type="Proteomes" id="UP001056937"/>
    </source>
</evidence>
<dbReference type="CDD" id="cd06170">
    <property type="entry name" value="LuxR_C_like"/>
    <property type="match status" value="1"/>
</dbReference>
<dbReference type="Proteomes" id="UP001056937">
    <property type="component" value="Chromosome 1"/>
</dbReference>
<gene>
    <name evidence="5" type="ORF">LHA26_10235</name>
</gene>
<evidence type="ECO:0000256" key="2">
    <source>
        <dbReference type="PROSITE-ProRule" id="PRU00169"/>
    </source>
</evidence>
<dbReference type="Gene3D" id="1.10.10.10">
    <property type="entry name" value="Winged helix-like DNA-binding domain superfamily/Winged helix DNA-binding domain"/>
    <property type="match status" value="1"/>
</dbReference>
<name>A0ABY4X4B9_9SPHN</name>
<dbReference type="InterPro" id="IPR001789">
    <property type="entry name" value="Sig_transdc_resp-reg_receiver"/>
</dbReference>
<dbReference type="EMBL" id="CP084930">
    <property type="protein sequence ID" value="USI71705.1"/>
    <property type="molecule type" value="Genomic_DNA"/>
</dbReference>
<keyword evidence="2" id="KW-0597">Phosphoprotein</keyword>
<dbReference type="Pfam" id="PF00196">
    <property type="entry name" value="GerE"/>
    <property type="match status" value="1"/>
</dbReference>
<dbReference type="PROSITE" id="PS50110">
    <property type="entry name" value="RESPONSE_REGULATORY"/>
    <property type="match status" value="1"/>
</dbReference>
<feature type="domain" description="Response regulatory" evidence="4">
    <location>
        <begin position="4"/>
        <end position="118"/>
    </location>
</feature>
<keyword evidence="6" id="KW-1185">Reference proteome</keyword>
<dbReference type="InterPro" id="IPR016032">
    <property type="entry name" value="Sig_transdc_resp-reg_C-effctor"/>
</dbReference>
<evidence type="ECO:0000259" key="4">
    <source>
        <dbReference type="PROSITE" id="PS50110"/>
    </source>
</evidence>
<keyword evidence="1" id="KW-0238">DNA-binding</keyword>
<dbReference type="PANTHER" id="PTHR43214:SF44">
    <property type="entry name" value="TWO-COMPONENT RESPONSE REGULATOR"/>
    <property type="match status" value="1"/>
</dbReference>
<dbReference type="PRINTS" id="PR00038">
    <property type="entry name" value="HTHLUXR"/>
</dbReference>
<organism evidence="5 6">
    <name type="scientific">Sphingomonas morindae</name>
    <dbReference type="NCBI Taxonomy" id="1541170"/>
    <lineage>
        <taxon>Bacteria</taxon>
        <taxon>Pseudomonadati</taxon>
        <taxon>Pseudomonadota</taxon>
        <taxon>Alphaproteobacteria</taxon>
        <taxon>Sphingomonadales</taxon>
        <taxon>Sphingomonadaceae</taxon>
        <taxon>Sphingomonas</taxon>
    </lineage>
</organism>
<dbReference type="InterPro" id="IPR011006">
    <property type="entry name" value="CheY-like_superfamily"/>
</dbReference>
<reference evidence="5" key="1">
    <citation type="journal article" date="2022" name="Toxins">
        <title>Genomic Analysis of Sphingopyxis sp. USTB-05 for Biodegrading Cyanobacterial Hepatotoxins.</title>
        <authorList>
            <person name="Liu C."/>
            <person name="Xu Q."/>
            <person name="Zhao Z."/>
            <person name="Zhang H."/>
            <person name="Liu X."/>
            <person name="Yin C."/>
            <person name="Liu Y."/>
            <person name="Yan H."/>
        </authorList>
    </citation>
    <scope>NUCLEOTIDE SEQUENCE</scope>
    <source>
        <strain evidence="5">NBD5</strain>
    </source>
</reference>
<dbReference type="SUPFAM" id="SSF52172">
    <property type="entry name" value="CheY-like"/>
    <property type="match status" value="1"/>
</dbReference>
<dbReference type="SUPFAM" id="SSF46894">
    <property type="entry name" value="C-terminal effector domain of the bipartite response regulators"/>
    <property type="match status" value="1"/>
</dbReference>
<dbReference type="InterPro" id="IPR036388">
    <property type="entry name" value="WH-like_DNA-bd_sf"/>
</dbReference>
<dbReference type="PANTHER" id="PTHR43214">
    <property type="entry name" value="TWO-COMPONENT RESPONSE REGULATOR"/>
    <property type="match status" value="1"/>
</dbReference>
<dbReference type="Pfam" id="PF00072">
    <property type="entry name" value="Response_reg"/>
    <property type="match status" value="1"/>
</dbReference>
<proteinExistence type="predicted"/>
<dbReference type="SMART" id="SM00448">
    <property type="entry name" value="REC"/>
    <property type="match status" value="1"/>
</dbReference>
<feature type="modified residue" description="4-aspartylphosphate" evidence="2">
    <location>
        <position position="53"/>
    </location>
</feature>
<dbReference type="RefSeq" id="WP_252165518.1">
    <property type="nucleotide sequence ID" value="NZ_CP084930.1"/>
</dbReference>
<dbReference type="PROSITE" id="PS50043">
    <property type="entry name" value="HTH_LUXR_2"/>
    <property type="match status" value="1"/>
</dbReference>
<sequence length="209" mass="21652">MTDYVYIVDDDSTIREELSEALSDADRVVRSFADGQSLLAELGGLEPGCILLDLAMPGLDGLAVQRALVACGAPHEVIMLTGAGNVGAAVAAMRAGASDFLEKPFSGRALMAAIEASLARIAANGKARAASDRAAALISRLSPREHDVLVGLVEGAPNKIVAYNLGLSIRTVEVYRAHAMAKLGVKSLTDATRIALAAGLIEPNLPAFS</sequence>
<protein>
    <submittedName>
        <fullName evidence="5">Response regulator</fullName>
    </submittedName>
</protein>
<feature type="domain" description="HTH luxR-type" evidence="3">
    <location>
        <begin position="134"/>
        <end position="199"/>
    </location>
</feature>
<evidence type="ECO:0000259" key="3">
    <source>
        <dbReference type="PROSITE" id="PS50043"/>
    </source>
</evidence>
<dbReference type="InterPro" id="IPR039420">
    <property type="entry name" value="WalR-like"/>
</dbReference>
<dbReference type="Gene3D" id="3.40.50.2300">
    <property type="match status" value="1"/>
</dbReference>